<dbReference type="AlphaFoldDB" id="A0A644ZFC2"/>
<dbReference type="EMBL" id="VSSQ01007648">
    <property type="protein sequence ID" value="MPM36564.1"/>
    <property type="molecule type" value="Genomic_DNA"/>
</dbReference>
<organism evidence="1">
    <name type="scientific">bioreactor metagenome</name>
    <dbReference type="NCBI Taxonomy" id="1076179"/>
    <lineage>
        <taxon>unclassified sequences</taxon>
        <taxon>metagenomes</taxon>
        <taxon>ecological metagenomes</taxon>
    </lineage>
</organism>
<name>A0A644ZFC2_9ZZZZ</name>
<accession>A0A644ZFC2</accession>
<proteinExistence type="predicted"/>
<protein>
    <submittedName>
        <fullName evidence="1">Uncharacterized protein</fullName>
    </submittedName>
</protein>
<comment type="caution">
    <text evidence="1">The sequence shown here is derived from an EMBL/GenBank/DDBJ whole genome shotgun (WGS) entry which is preliminary data.</text>
</comment>
<reference evidence="1" key="1">
    <citation type="submission" date="2019-08" db="EMBL/GenBank/DDBJ databases">
        <authorList>
            <person name="Kucharzyk K."/>
            <person name="Murdoch R.W."/>
            <person name="Higgins S."/>
            <person name="Loffler F."/>
        </authorList>
    </citation>
    <scope>NUCLEOTIDE SEQUENCE</scope>
</reference>
<sequence>MSQRLRGLGDVYQGGDVVFPGIFRGSLVDLDQLLVIPGMDRIKVVALVAFFCRAGFTLEPLQNGVNILFYHLKLVGNRDAIAVIVNGDDRWCMQNANGIDCLPEKTFRGRSVANGDPGHLIAVV</sequence>
<evidence type="ECO:0000313" key="1">
    <source>
        <dbReference type="EMBL" id="MPM36564.1"/>
    </source>
</evidence>
<gene>
    <name evidence="1" type="ORF">SDC9_83163</name>
</gene>